<protein>
    <submittedName>
        <fullName evidence="3">Uncharacterized protein</fullName>
    </submittedName>
</protein>
<organism evidence="3 4">
    <name type="scientific">Acrocarpospora phusangensis</name>
    <dbReference type="NCBI Taxonomy" id="1070424"/>
    <lineage>
        <taxon>Bacteria</taxon>
        <taxon>Bacillati</taxon>
        <taxon>Actinomycetota</taxon>
        <taxon>Actinomycetes</taxon>
        <taxon>Streptosporangiales</taxon>
        <taxon>Streptosporangiaceae</taxon>
        <taxon>Acrocarpospora</taxon>
    </lineage>
</organism>
<evidence type="ECO:0000313" key="4">
    <source>
        <dbReference type="Proteomes" id="UP000640052"/>
    </source>
</evidence>
<keyword evidence="2" id="KW-1133">Transmembrane helix</keyword>
<feature type="region of interest" description="Disordered" evidence="1">
    <location>
        <begin position="1"/>
        <end position="29"/>
    </location>
</feature>
<gene>
    <name evidence="3" type="ORF">Aph01nite_13020</name>
</gene>
<keyword evidence="2" id="KW-0472">Membrane</keyword>
<dbReference type="AlphaFoldDB" id="A0A919QAV9"/>
<reference evidence="3" key="1">
    <citation type="submission" date="2021-01" db="EMBL/GenBank/DDBJ databases">
        <title>Whole genome shotgun sequence of Acrocarpospora phusangensis NBRC 108782.</title>
        <authorList>
            <person name="Komaki H."/>
            <person name="Tamura T."/>
        </authorList>
    </citation>
    <scope>NUCLEOTIDE SEQUENCE</scope>
    <source>
        <strain evidence="3">NBRC 108782</strain>
    </source>
</reference>
<name>A0A919QAV9_9ACTN</name>
<comment type="caution">
    <text evidence="3">The sequence shown here is derived from an EMBL/GenBank/DDBJ whole genome shotgun (WGS) entry which is preliminary data.</text>
</comment>
<keyword evidence="2" id="KW-0812">Transmembrane</keyword>
<accession>A0A919QAV9</accession>
<dbReference type="Proteomes" id="UP000640052">
    <property type="component" value="Unassembled WGS sequence"/>
</dbReference>
<evidence type="ECO:0000313" key="3">
    <source>
        <dbReference type="EMBL" id="GIH22992.1"/>
    </source>
</evidence>
<sequence length="96" mass="10310">MTADIPVQAVPPPDRTPFTRGGNLSDDADTRDRLTRIEGKIDLIGMQHTASETVSRDHEERIRAIERWKYALPVSALGALVAAATALIAAFRGGAA</sequence>
<feature type="transmembrane region" description="Helical" evidence="2">
    <location>
        <begin position="70"/>
        <end position="91"/>
    </location>
</feature>
<keyword evidence="4" id="KW-1185">Reference proteome</keyword>
<proteinExistence type="predicted"/>
<dbReference type="EMBL" id="BOOA01000007">
    <property type="protein sequence ID" value="GIH22992.1"/>
    <property type="molecule type" value="Genomic_DNA"/>
</dbReference>
<evidence type="ECO:0000256" key="2">
    <source>
        <dbReference type="SAM" id="Phobius"/>
    </source>
</evidence>
<evidence type="ECO:0000256" key="1">
    <source>
        <dbReference type="SAM" id="MobiDB-lite"/>
    </source>
</evidence>